<dbReference type="InterPro" id="IPR010997">
    <property type="entry name" value="HRDC-like_sf"/>
</dbReference>
<dbReference type="PANTHER" id="PTHR47649:SF1">
    <property type="entry name" value="RIBONUCLEASE D"/>
    <property type="match status" value="1"/>
</dbReference>
<dbReference type="SMART" id="SM00474">
    <property type="entry name" value="35EXOc"/>
    <property type="match status" value="1"/>
</dbReference>
<dbReference type="GO" id="GO:0000166">
    <property type="term" value="F:nucleotide binding"/>
    <property type="evidence" value="ECO:0007669"/>
    <property type="project" value="InterPro"/>
</dbReference>
<dbReference type="EC" id="3.1.13.5" evidence="6"/>
<dbReference type="GO" id="GO:0003676">
    <property type="term" value="F:nucleic acid binding"/>
    <property type="evidence" value="ECO:0007669"/>
    <property type="project" value="InterPro"/>
</dbReference>
<keyword evidence="1 6" id="KW-0963">Cytoplasm</keyword>
<protein>
    <recommendedName>
        <fullName evidence="6">Ribonuclease D</fullName>
        <shortName evidence="6">RNase D</shortName>
        <ecNumber evidence="6">3.1.13.5</ecNumber>
    </recommendedName>
</protein>
<evidence type="ECO:0000313" key="8">
    <source>
        <dbReference type="EMBL" id="GAD65967.1"/>
    </source>
</evidence>
<dbReference type="RefSeq" id="WP_021703958.1">
    <property type="nucleotide sequence ID" value="NZ_BATJ01000002.1"/>
</dbReference>
<accession>U2ZXZ9</accession>
<gene>
    <name evidence="6 8" type="primary">rnd</name>
    <name evidence="8" type="ORF">VPR01S_02_02180</name>
</gene>
<dbReference type="InterPro" id="IPR002121">
    <property type="entry name" value="HRDC_dom"/>
</dbReference>
<comment type="subcellular location">
    <subcellularLocation>
        <location evidence="6">Cytoplasm</location>
    </subcellularLocation>
</comment>
<proteinExistence type="inferred from homology"/>
<reference evidence="8 9" key="1">
    <citation type="submission" date="2013-09" db="EMBL/GenBank/DDBJ databases">
        <title>Whole genome shotgun sequence of Vibrio proteolyticus NBRC 13287.</title>
        <authorList>
            <person name="Isaki S."/>
            <person name="Hosoyama A."/>
            <person name="Numata M."/>
            <person name="Hashimoto M."/>
            <person name="Hosoyama Y."/>
            <person name="Tsuchikane K."/>
            <person name="Noguchi M."/>
            <person name="Hirakata S."/>
            <person name="Ichikawa N."/>
            <person name="Ohji S."/>
            <person name="Yamazoe A."/>
            <person name="Fujita N."/>
        </authorList>
    </citation>
    <scope>NUCLEOTIDE SEQUENCE [LARGE SCALE GENOMIC DNA]</scope>
    <source>
        <strain evidence="8 9">NBRC 13287</strain>
    </source>
</reference>
<dbReference type="SUPFAM" id="SSF53098">
    <property type="entry name" value="Ribonuclease H-like"/>
    <property type="match status" value="1"/>
</dbReference>
<dbReference type="GO" id="GO:0005737">
    <property type="term" value="C:cytoplasm"/>
    <property type="evidence" value="ECO:0007669"/>
    <property type="project" value="UniProtKB-SubCell"/>
</dbReference>
<evidence type="ECO:0000256" key="2">
    <source>
        <dbReference type="ARBA" id="ARBA00022694"/>
    </source>
</evidence>
<keyword evidence="5 6" id="KW-0269">Exonuclease</keyword>
<dbReference type="Proteomes" id="UP000016570">
    <property type="component" value="Unassembled WGS sequence"/>
</dbReference>
<dbReference type="GO" id="GO:0033890">
    <property type="term" value="F:ribonuclease D activity"/>
    <property type="evidence" value="ECO:0007669"/>
    <property type="project" value="UniProtKB-UniRule"/>
</dbReference>
<dbReference type="Pfam" id="PF21293">
    <property type="entry name" value="RNAseD_HRDC_C"/>
    <property type="match status" value="1"/>
</dbReference>
<name>U2ZXZ9_VIBPR</name>
<evidence type="ECO:0000256" key="1">
    <source>
        <dbReference type="ARBA" id="ARBA00022490"/>
    </source>
</evidence>
<evidence type="ECO:0000256" key="5">
    <source>
        <dbReference type="ARBA" id="ARBA00022839"/>
    </source>
</evidence>
<comment type="caution">
    <text evidence="8">The sequence shown here is derived from an EMBL/GenBank/DDBJ whole genome shotgun (WGS) entry which is preliminary data.</text>
</comment>
<sequence length="371" mass="42494">MNYQIITQVSELETVCQQARERDVVMLDTEFVRTRTYYPQLGLIQLFDGDTLSLIDPVALEEMTAFVELLKDASVMKVLHACGEDLEVFQNAFGCTPVPMIDTQIMAAFLGHGLSTGFATLVAEYQGLELDKSESRTDWVARPLSQKQLEYAAADVYYLYPLYDKLLAEVQQAGWWEAAQQESDLLVQKRIRTANIDNAYLDIKGAWQLRPSELAILKPLATWRIEYAMKNDLALNFVFKDTDLLTIARLGIRSPQRMEQEGMDPRSVRRHGGRIAGIVKRAQQTPAEQYPEKIERLMDLPGYKQLFKKLKDEVKHVSQNTGLASEFLASKKQLNQVISWVWRKERDSVRLPDVMQGWRKPLFGEKLDSLI</sequence>
<dbReference type="STRING" id="1219065.VPR01S_02_02180"/>
<dbReference type="PANTHER" id="PTHR47649">
    <property type="entry name" value="RIBONUCLEASE D"/>
    <property type="match status" value="1"/>
</dbReference>
<dbReference type="InterPro" id="IPR002562">
    <property type="entry name" value="3'-5'_exonuclease_dom"/>
</dbReference>
<keyword evidence="9" id="KW-1185">Reference proteome</keyword>
<feature type="domain" description="HRDC" evidence="7">
    <location>
        <begin position="210"/>
        <end position="289"/>
    </location>
</feature>
<evidence type="ECO:0000256" key="4">
    <source>
        <dbReference type="ARBA" id="ARBA00022801"/>
    </source>
</evidence>
<evidence type="ECO:0000256" key="3">
    <source>
        <dbReference type="ARBA" id="ARBA00022722"/>
    </source>
</evidence>
<dbReference type="Pfam" id="PF00570">
    <property type="entry name" value="HRDC"/>
    <property type="match status" value="1"/>
</dbReference>
<comment type="cofactor">
    <cofactor evidence="6">
        <name>a divalent metal cation</name>
        <dbReference type="ChEBI" id="CHEBI:60240"/>
    </cofactor>
</comment>
<dbReference type="PROSITE" id="PS50967">
    <property type="entry name" value="HRDC"/>
    <property type="match status" value="1"/>
</dbReference>
<dbReference type="Gene3D" id="3.30.420.10">
    <property type="entry name" value="Ribonuclease H-like superfamily/Ribonuclease H"/>
    <property type="match status" value="1"/>
</dbReference>
<dbReference type="AlphaFoldDB" id="U2ZXZ9"/>
<dbReference type="SUPFAM" id="SSF47819">
    <property type="entry name" value="HRDC-like"/>
    <property type="match status" value="2"/>
</dbReference>
<evidence type="ECO:0000259" key="7">
    <source>
        <dbReference type="PROSITE" id="PS50967"/>
    </source>
</evidence>
<dbReference type="CDD" id="cd06142">
    <property type="entry name" value="RNaseD_exo"/>
    <property type="match status" value="1"/>
</dbReference>
<dbReference type="InterPro" id="IPR051086">
    <property type="entry name" value="RNase_D-like"/>
</dbReference>
<dbReference type="GO" id="GO:0008408">
    <property type="term" value="F:3'-5' exonuclease activity"/>
    <property type="evidence" value="ECO:0007669"/>
    <property type="project" value="InterPro"/>
</dbReference>
<comment type="function">
    <text evidence="6">Exonuclease involved in the 3' processing of various precursor tRNAs. Initiates hydrolysis at the 3'-terminus of an RNA molecule and releases 5'-mononucleotides.</text>
</comment>
<dbReference type="InterPro" id="IPR048579">
    <property type="entry name" value="RNAseD_HRDC_C"/>
</dbReference>
<dbReference type="eggNOG" id="COG0349">
    <property type="taxonomic scope" value="Bacteria"/>
</dbReference>
<dbReference type="InterPro" id="IPR012337">
    <property type="entry name" value="RNaseH-like_sf"/>
</dbReference>
<dbReference type="Pfam" id="PF01612">
    <property type="entry name" value="DNA_pol_A_exo1"/>
    <property type="match status" value="1"/>
</dbReference>
<evidence type="ECO:0000313" key="9">
    <source>
        <dbReference type="Proteomes" id="UP000016570"/>
    </source>
</evidence>
<dbReference type="GO" id="GO:0042780">
    <property type="term" value="P:tRNA 3'-end processing"/>
    <property type="evidence" value="ECO:0007669"/>
    <property type="project" value="UniProtKB-UniRule"/>
</dbReference>
<dbReference type="Gene3D" id="1.10.150.80">
    <property type="entry name" value="HRDC domain"/>
    <property type="match status" value="2"/>
</dbReference>
<evidence type="ECO:0000256" key="6">
    <source>
        <dbReference type="HAMAP-Rule" id="MF_01899"/>
    </source>
</evidence>
<dbReference type="HAMAP" id="MF_01899">
    <property type="entry name" value="RNase_D"/>
    <property type="match status" value="1"/>
</dbReference>
<comment type="similarity">
    <text evidence="6">Belongs to the RNase D family.</text>
</comment>
<keyword evidence="3 6" id="KW-0540">Nuclease</keyword>
<dbReference type="EMBL" id="BATJ01000002">
    <property type="protein sequence ID" value="GAD65967.1"/>
    <property type="molecule type" value="Genomic_DNA"/>
</dbReference>
<dbReference type="InterPro" id="IPR036397">
    <property type="entry name" value="RNaseH_sf"/>
</dbReference>
<keyword evidence="2 6" id="KW-0819">tRNA processing</keyword>
<organism evidence="8 9">
    <name type="scientific">Vibrio proteolyticus NBRC 13287</name>
    <dbReference type="NCBI Taxonomy" id="1219065"/>
    <lineage>
        <taxon>Bacteria</taxon>
        <taxon>Pseudomonadati</taxon>
        <taxon>Pseudomonadota</taxon>
        <taxon>Gammaproteobacteria</taxon>
        <taxon>Vibrionales</taxon>
        <taxon>Vibrionaceae</taxon>
        <taxon>Vibrio</taxon>
    </lineage>
</organism>
<keyword evidence="4 6" id="KW-0378">Hydrolase</keyword>
<comment type="catalytic activity">
    <reaction evidence="6">
        <text>Exonucleolytic cleavage that removes extra residues from the 3'-terminus of tRNA to produce 5'-mononucleotides.</text>
        <dbReference type="EC" id="3.1.13.5"/>
    </reaction>
</comment>
<dbReference type="InterPro" id="IPR044876">
    <property type="entry name" value="HRDC_dom_sf"/>
</dbReference>
<dbReference type="InterPro" id="IPR006292">
    <property type="entry name" value="RNase_D"/>
</dbReference>
<dbReference type="FunFam" id="3.30.420.10:FF:000060">
    <property type="entry name" value="Ribonuclease D"/>
    <property type="match status" value="1"/>
</dbReference>
<dbReference type="NCBIfam" id="TIGR01388">
    <property type="entry name" value="rnd"/>
    <property type="match status" value="1"/>
</dbReference>